<feature type="domain" description="G-patch" evidence="2">
    <location>
        <begin position="211"/>
        <end position="256"/>
    </location>
</feature>
<keyword evidence="4" id="KW-1185">Reference proteome</keyword>
<feature type="region of interest" description="Disordered" evidence="1">
    <location>
        <begin position="1"/>
        <end position="21"/>
    </location>
</feature>
<evidence type="ECO:0000313" key="4">
    <source>
        <dbReference type="Proteomes" id="UP001187531"/>
    </source>
</evidence>
<proteinExistence type="predicted"/>
<organism evidence="3 4">
    <name type="scientific">Artemia franciscana</name>
    <name type="common">Brine shrimp</name>
    <name type="synonym">Artemia sanfranciscana</name>
    <dbReference type="NCBI Taxonomy" id="6661"/>
    <lineage>
        <taxon>Eukaryota</taxon>
        <taxon>Metazoa</taxon>
        <taxon>Ecdysozoa</taxon>
        <taxon>Arthropoda</taxon>
        <taxon>Crustacea</taxon>
        <taxon>Branchiopoda</taxon>
        <taxon>Anostraca</taxon>
        <taxon>Artemiidae</taxon>
        <taxon>Artemia</taxon>
    </lineage>
</organism>
<dbReference type="AlphaFoldDB" id="A0AA88HCC3"/>
<dbReference type="SMART" id="SM00443">
    <property type="entry name" value="G_patch"/>
    <property type="match status" value="2"/>
</dbReference>
<accession>A0AA88HCC3</accession>
<feature type="domain" description="G-patch" evidence="2">
    <location>
        <begin position="324"/>
        <end position="369"/>
    </location>
</feature>
<name>A0AA88HCC3_ARTSF</name>
<dbReference type="InterPro" id="IPR000467">
    <property type="entry name" value="G_patch_dom"/>
</dbReference>
<dbReference type="Proteomes" id="UP001187531">
    <property type="component" value="Unassembled WGS sequence"/>
</dbReference>
<evidence type="ECO:0000256" key="1">
    <source>
        <dbReference type="SAM" id="MobiDB-lite"/>
    </source>
</evidence>
<dbReference type="EMBL" id="JAVRJZ010000019">
    <property type="protein sequence ID" value="KAK2707749.1"/>
    <property type="molecule type" value="Genomic_DNA"/>
</dbReference>
<sequence length="373" mass="41758">MRDSVSQVIEESPNSVGALQKSQWGRDVGSLEELQVTSNNFSSNFSSDSNEFSTKHEGSLNAYILQSNKTQFLMHREERKDEVNKSEDNSYYSDSSGYDINRLKVDSYCGSMGDGINRSKNYSYFDCSDECQYIDKSYFSYDTSREKFYNNNFCLSTSDENLCEATNDIQLSKDSDQDTHIKKHHFTVSSTSDVTNFDITLKHDVASIQARITKGEELLRKLGWQGDGLGKYGQGIKVLIKTMPGHGQSGLDIENLCEATNNMQLSKDGDQDRHIKKHRFTVSSTSDVTNSDIISKHDVTSVKESKGGKEKNTSENENPGERTRITNGEELLRKLGWQGGFLGKYGQGIKVPIKTLPAHGRSGLGFNFSPKLS</sequence>
<dbReference type="PANTHER" id="PTHR47251">
    <property type="entry name" value="FINGER DOMAIN PROTEIN, PUTATIVE (AFU_ORTHOLOGUE AFUA_3G04180)-RELATED"/>
    <property type="match status" value="1"/>
</dbReference>
<evidence type="ECO:0000313" key="3">
    <source>
        <dbReference type="EMBL" id="KAK2707749.1"/>
    </source>
</evidence>
<gene>
    <name evidence="3" type="ORF">QYM36_015448</name>
</gene>
<feature type="region of interest" description="Disordered" evidence="1">
    <location>
        <begin position="293"/>
        <end position="327"/>
    </location>
</feature>
<reference evidence="3" key="1">
    <citation type="submission" date="2023-07" db="EMBL/GenBank/DDBJ databases">
        <title>Chromosome-level genome assembly of Artemia franciscana.</title>
        <authorList>
            <person name="Jo E."/>
        </authorList>
    </citation>
    <scope>NUCLEOTIDE SEQUENCE</scope>
    <source>
        <tissue evidence="3">Whole body</tissue>
    </source>
</reference>
<protein>
    <recommendedName>
        <fullName evidence="2">G-patch domain-containing protein</fullName>
    </recommendedName>
</protein>
<dbReference type="GO" id="GO:0003676">
    <property type="term" value="F:nucleic acid binding"/>
    <property type="evidence" value="ECO:0007669"/>
    <property type="project" value="InterPro"/>
</dbReference>
<dbReference type="PANTHER" id="PTHR47251:SF1">
    <property type="entry name" value="FINGER DOMAIN PROTEIN, PUTATIVE (AFU_ORTHOLOGUE AFUA_3G04180)-RELATED"/>
    <property type="match status" value="1"/>
</dbReference>
<dbReference type="PROSITE" id="PS50174">
    <property type="entry name" value="G_PATCH"/>
    <property type="match status" value="2"/>
</dbReference>
<comment type="caution">
    <text evidence="3">The sequence shown here is derived from an EMBL/GenBank/DDBJ whole genome shotgun (WGS) entry which is preliminary data.</text>
</comment>
<feature type="compositionally biased region" description="Basic and acidic residues" evidence="1">
    <location>
        <begin position="294"/>
        <end position="324"/>
    </location>
</feature>
<evidence type="ECO:0000259" key="2">
    <source>
        <dbReference type="PROSITE" id="PS50174"/>
    </source>
</evidence>